<evidence type="ECO:0000313" key="2">
    <source>
        <dbReference type="EMBL" id="BAB71289.1"/>
    </source>
</evidence>
<feature type="compositionally biased region" description="Pro residues" evidence="1">
    <location>
        <begin position="189"/>
        <end position="199"/>
    </location>
</feature>
<feature type="region of interest" description="Disordered" evidence="1">
    <location>
        <begin position="1"/>
        <end position="166"/>
    </location>
</feature>
<feature type="region of interest" description="Disordered" evidence="1">
    <location>
        <begin position="189"/>
        <end position="231"/>
    </location>
</feature>
<sequence length="350" mass="37260">MRLRTPKPGRRQSRPHAAADPNPDRPRPTRAAPSPKSQTPASPQGGPGSLRYSSFLRWPHPQLQTNQRRPNGLPKPSRWDPRSREPLPRPRPTATLGLRIRSAKCRGEGPTPPREPNSGNSPSSVHLHPDPPPRPQVHAPFRGDLSGASGPAETRGSDDRGPGGNRTACRSCLRGGCAALNCPRLFIPQPPAASDPPPAGAAQPFADAGELESDHAQPSHRGARFGPPTPFPGFITHFSPALKETSQMLLHSPTEAGLGCPQPRALPRTLQAPTGPLPATPRPIPKPALTLWGLHPLEEGRVKAWRCAACLTSAQGARQATGLSPDQRGPKGLIVKSAGPRTQGEDMLVL</sequence>
<dbReference type="AlphaFoldDB" id="Q96MJ9"/>
<feature type="compositionally biased region" description="Basic and acidic residues" evidence="1">
    <location>
        <begin position="77"/>
        <end position="88"/>
    </location>
</feature>
<feature type="compositionally biased region" description="Basic residues" evidence="1">
    <location>
        <begin position="1"/>
        <end position="14"/>
    </location>
</feature>
<dbReference type="EMBL" id="AK056814">
    <property type="protein sequence ID" value="BAB71289.1"/>
    <property type="molecule type" value="mRNA"/>
</dbReference>
<organism evidence="2">
    <name type="scientific">Homo sapiens</name>
    <name type="common">Human</name>
    <dbReference type="NCBI Taxonomy" id="9606"/>
    <lineage>
        <taxon>Eukaryota</taxon>
        <taxon>Metazoa</taxon>
        <taxon>Chordata</taxon>
        <taxon>Craniata</taxon>
        <taxon>Vertebrata</taxon>
        <taxon>Euteleostomi</taxon>
        <taxon>Mammalia</taxon>
        <taxon>Eutheria</taxon>
        <taxon>Euarchontoglires</taxon>
        <taxon>Primates</taxon>
        <taxon>Haplorrhini</taxon>
        <taxon>Catarrhini</taxon>
        <taxon>Hominidae</taxon>
        <taxon>Homo</taxon>
    </lineage>
</organism>
<reference evidence="2" key="1">
    <citation type="journal article" date="2004" name="Nat. Genet.">
        <title>Complete sequencing and characterization of 21,243 full-length human cDNAs.</title>
        <authorList>
            <person name="Ota T."/>
            <person name="Suzuki Y."/>
            <person name="Nishikawa T."/>
            <person name="Otsuki T."/>
            <person name="Sugiyama T."/>
            <person name="Irie R."/>
            <person name="Wakamatsu A."/>
            <person name="Hayashi K."/>
            <person name="Sato H."/>
            <person name="Nagai K."/>
            <person name="Kimura K."/>
            <person name="Makita H."/>
            <person name="Sekine M."/>
            <person name="Obayashi M."/>
            <person name="Nishi T."/>
            <person name="Shibahara T."/>
            <person name="Tanaka T."/>
            <person name="Ishii S."/>
            <person name="Yamamoto J."/>
            <person name="Saito K."/>
            <person name="Kawai Y."/>
            <person name="Isono Y."/>
            <person name="Nakamura Y."/>
            <person name="Nagahari K."/>
            <person name="Murakami K."/>
            <person name="Yasuda T."/>
            <person name="Iwayanagi T."/>
            <person name="Wagatsuma M."/>
            <person name="Shiratori A."/>
            <person name="Sudo H."/>
            <person name="Hosoiri T."/>
            <person name="Kaku Y."/>
            <person name="Kodaira H."/>
            <person name="Kondo H."/>
            <person name="Sugawara M."/>
            <person name="Takahashi M."/>
            <person name="Kanda K."/>
            <person name="Yokoi T."/>
            <person name="Furuya T."/>
            <person name="Kikkawa E."/>
            <person name="Omura Y."/>
            <person name="Abe K."/>
            <person name="Kamihara K."/>
            <person name="Katsuta N."/>
            <person name="Sato K."/>
            <person name="Tanikawa M."/>
            <person name="Yamazaki M."/>
            <person name="Ninomiya K."/>
            <person name="Ishibashi T."/>
            <person name="Yamashita H."/>
            <person name="Murakawa K."/>
            <person name="Fujimori K."/>
            <person name="Tanai H."/>
            <person name="Kimata M."/>
            <person name="Watanabe M."/>
            <person name="Hiraoka S."/>
            <person name="Chiba Y."/>
            <person name="Ishida S."/>
            <person name="Ono Y."/>
            <person name="Takiguchi S."/>
            <person name="Watanabe S."/>
            <person name="Yosida M."/>
            <person name="Hotuta T."/>
            <person name="Kusano J."/>
            <person name="Kanehori K."/>
            <person name="Takahashi-Fujii A."/>
            <person name="Hara H."/>
            <person name="Tanase T."/>
            <person name="Nomura Y."/>
            <person name="Togiya S."/>
            <person name="Komai F."/>
            <person name="Hara R."/>
            <person name="Takeuchi K."/>
            <person name="Arita M."/>
            <person name="Imose N."/>
            <person name="Musashino K."/>
            <person name="Yuuki H."/>
            <person name="Oshima A."/>
            <person name="Sasaki N."/>
            <person name="Aotsuka S."/>
            <person name="Yoshikawa Y."/>
            <person name="Matsunawa H."/>
            <person name="Ichihara T."/>
            <person name="Shiohata N."/>
            <person name="Sano S."/>
            <person name="Moriya S."/>
            <person name="Momiyama H."/>
            <person name="Satoh N."/>
            <person name="Takami S."/>
            <person name="Terashima Y."/>
            <person name="Suzuki O."/>
            <person name="Nakagawa S."/>
            <person name="Senoh A."/>
            <person name="Mizoguchi H."/>
            <person name="Goto Y."/>
            <person name="Shimizu F."/>
            <person name="Wakebe H."/>
            <person name="Hishigaki H."/>
            <person name="Watanabe T."/>
            <person name="Sugiyama A."/>
            <person name="Takemoto M."/>
            <person name="Kawakami B."/>
            <person name="Yamazaki M."/>
            <person name="Watanabe K."/>
            <person name="Kumagai A."/>
            <person name="Itakura S."/>
            <person name="Fukuzumi Y."/>
            <person name="Fujimori Y."/>
            <person name="Komiyama M."/>
            <person name="Tashiro H."/>
            <person name="Tanigami A."/>
            <person name="Fujiwara T."/>
            <person name="Ono T."/>
            <person name="Yamada K."/>
            <person name="Fujii Y."/>
            <person name="Ozaki K."/>
            <person name="Hirao M."/>
            <person name="Ohmori Y."/>
            <person name="Kawabata A."/>
            <person name="Hikiji T."/>
            <person name="Kobatake N."/>
            <person name="Inagaki H."/>
            <person name="Ikema Y."/>
            <person name="Okamoto S."/>
            <person name="Okitani R."/>
            <person name="Kawakami T."/>
            <person name="Noguchi S."/>
            <person name="Itoh T."/>
            <person name="Shigeta K."/>
            <person name="Senba T."/>
            <person name="Matsumura K."/>
            <person name="Nakajima Y."/>
            <person name="Mizuno T."/>
            <person name="Morinaga M."/>
            <person name="Sasaki M."/>
            <person name="Togashi T."/>
            <person name="Oyama M."/>
            <person name="Hata H."/>
            <person name="Watanabe M."/>
            <person name="Komatsu T."/>
            <person name="Mizushima-Sugano J."/>
            <person name="Satoh T."/>
            <person name="Shirai Y."/>
            <person name="Takahashi Y."/>
            <person name="Nakagawa K."/>
            <person name="Okumura K."/>
            <person name="Nagase T."/>
            <person name="Nomura N."/>
            <person name="Kikuchi H."/>
            <person name="Masuho Y."/>
            <person name="Yamashita R."/>
            <person name="Nakai K."/>
            <person name="Yada T."/>
            <person name="Nakamura Y."/>
            <person name="Ohara O."/>
            <person name="Isogai T."/>
            <person name="Sugano S."/>
        </authorList>
    </citation>
    <scope>NUCLEOTIDE SEQUENCE</scope>
    <source>
        <tissue evidence="2">Prostate</tissue>
    </source>
</reference>
<feature type="region of interest" description="Disordered" evidence="1">
    <location>
        <begin position="316"/>
        <end position="350"/>
    </location>
</feature>
<name>Q96MJ9_HUMAN</name>
<accession>Q96MJ9</accession>
<evidence type="ECO:0000256" key="1">
    <source>
        <dbReference type="SAM" id="MobiDB-lite"/>
    </source>
</evidence>
<protein>
    <submittedName>
        <fullName evidence="2">cDNA FLJ32252 fis, clone PROST1000167, weakly similar to SYNAPSIN I</fullName>
    </submittedName>
</protein>
<proteinExistence type="evidence at transcript level"/>